<organism evidence="1 2">
    <name type="scientific">Collimonas pratensis</name>
    <dbReference type="NCBI Taxonomy" id="279113"/>
    <lineage>
        <taxon>Bacteria</taxon>
        <taxon>Pseudomonadati</taxon>
        <taxon>Pseudomonadota</taxon>
        <taxon>Betaproteobacteria</taxon>
        <taxon>Burkholderiales</taxon>
        <taxon>Oxalobacteraceae</taxon>
        <taxon>Collimonas</taxon>
    </lineage>
</organism>
<dbReference type="EMBL" id="CP013234">
    <property type="protein sequence ID" value="AMP06550.1"/>
    <property type="molecule type" value="Genomic_DNA"/>
</dbReference>
<protein>
    <submittedName>
        <fullName evidence="1">Uncharacterized protein</fullName>
    </submittedName>
</protein>
<dbReference type="KEGG" id="cpra:CPter91_4235"/>
<evidence type="ECO:0000313" key="1">
    <source>
        <dbReference type="EMBL" id="AMP06550.1"/>
    </source>
</evidence>
<proteinExistence type="predicted"/>
<dbReference type="AlphaFoldDB" id="A0A127Q8Z2"/>
<dbReference type="RefSeq" id="WP_150119756.1">
    <property type="nucleotide sequence ID" value="NZ_CP013234.1"/>
</dbReference>
<name>A0A127Q8Z2_9BURK</name>
<evidence type="ECO:0000313" key="2">
    <source>
        <dbReference type="Proteomes" id="UP000074561"/>
    </source>
</evidence>
<gene>
    <name evidence="1" type="ORF">CPter91_4235</name>
</gene>
<dbReference type="Proteomes" id="UP000074561">
    <property type="component" value="Chromosome"/>
</dbReference>
<accession>A0A127Q8Z2</accession>
<dbReference type="OrthoDB" id="8779836at2"/>
<reference evidence="1 2" key="1">
    <citation type="submission" date="2015-11" db="EMBL/GenBank/DDBJ databases">
        <title>Exploring the genomic traits of fungus-feeding bacterial genus Collimonas.</title>
        <authorList>
            <person name="Song C."/>
            <person name="Schmidt R."/>
            <person name="de Jager V."/>
            <person name="Krzyzanowska D."/>
            <person name="Jongedijk E."/>
            <person name="Cankar K."/>
            <person name="Beekwilder J."/>
            <person name="van Veen A."/>
            <person name="de Boer W."/>
            <person name="van Veen J.A."/>
            <person name="Garbeva P."/>
        </authorList>
    </citation>
    <scope>NUCLEOTIDE SEQUENCE [LARGE SCALE GENOMIC DNA]</scope>
    <source>
        <strain evidence="1 2">Ter91</strain>
    </source>
</reference>
<dbReference type="PATRIC" id="fig|279113.9.peg.4202"/>
<dbReference type="STRING" id="279113.CPter91_4235"/>
<sequence length="72" mass="8041">MSKRMYLDQLKQITVKPVKARRHPDAFIGIYSTQEIVFHFEDGSNQELTLGLEAGVHALALGDLVTNTQVTV</sequence>